<dbReference type="EMBL" id="FOJY01000009">
    <property type="protein sequence ID" value="SFB10861.1"/>
    <property type="molecule type" value="Genomic_DNA"/>
</dbReference>
<dbReference type="PROSITE" id="PS50931">
    <property type="entry name" value="HTH_LYSR"/>
    <property type="match status" value="1"/>
</dbReference>
<dbReference type="GO" id="GO:0003700">
    <property type="term" value="F:DNA-binding transcription factor activity"/>
    <property type="evidence" value="ECO:0007669"/>
    <property type="project" value="InterPro"/>
</dbReference>
<dbReference type="Pfam" id="PF00126">
    <property type="entry name" value="HTH_1"/>
    <property type="match status" value="1"/>
</dbReference>
<dbReference type="STRING" id="1120918.SAMN05216249_10994"/>
<dbReference type="InterPro" id="IPR036388">
    <property type="entry name" value="WH-like_DNA-bd_sf"/>
</dbReference>
<keyword evidence="4" id="KW-0804">Transcription</keyword>
<keyword evidence="2" id="KW-0805">Transcription regulation</keyword>
<feature type="domain" description="HTH lysR-type" evidence="5">
    <location>
        <begin position="1"/>
        <end position="58"/>
    </location>
</feature>
<dbReference type="PANTHER" id="PTHR30346">
    <property type="entry name" value="TRANSCRIPTIONAL DUAL REGULATOR HCAR-RELATED"/>
    <property type="match status" value="1"/>
</dbReference>
<organism evidence="6 7">
    <name type="scientific">Acetitomaculum ruminis DSM 5522</name>
    <dbReference type="NCBI Taxonomy" id="1120918"/>
    <lineage>
        <taxon>Bacteria</taxon>
        <taxon>Bacillati</taxon>
        <taxon>Bacillota</taxon>
        <taxon>Clostridia</taxon>
        <taxon>Lachnospirales</taxon>
        <taxon>Lachnospiraceae</taxon>
        <taxon>Acetitomaculum</taxon>
    </lineage>
</organism>
<dbReference type="GO" id="GO:0032993">
    <property type="term" value="C:protein-DNA complex"/>
    <property type="evidence" value="ECO:0007669"/>
    <property type="project" value="TreeGrafter"/>
</dbReference>
<proteinExistence type="inferred from homology"/>
<dbReference type="CDD" id="cd05466">
    <property type="entry name" value="PBP2_LTTR_substrate"/>
    <property type="match status" value="1"/>
</dbReference>
<comment type="similarity">
    <text evidence="1">Belongs to the LysR transcriptional regulatory family.</text>
</comment>
<dbReference type="PANTHER" id="PTHR30346:SF0">
    <property type="entry name" value="HCA OPERON TRANSCRIPTIONAL ACTIVATOR HCAR"/>
    <property type="match status" value="1"/>
</dbReference>
<evidence type="ECO:0000256" key="2">
    <source>
        <dbReference type="ARBA" id="ARBA00023015"/>
    </source>
</evidence>
<dbReference type="Pfam" id="PF03466">
    <property type="entry name" value="LysR_substrate"/>
    <property type="match status" value="1"/>
</dbReference>
<evidence type="ECO:0000259" key="5">
    <source>
        <dbReference type="PROSITE" id="PS50931"/>
    </source>
</evidence>
<name>A0A1I0YC65_9FIRM</name>
<dbReference type="InterPro" id="IPR036390">
    <property type="entry name" value="WH_DNA-bd_sf"/>
</dbReference>
<evidence type="ECO:0000256" key="4">
    <source>
        <dbReference type="ARBA" id="ARBA00023163"/>
    </source>
</evidence>
<keyword evidence="3 6" id="KW-0238">DNA-binding</keyword>
<dbReference type="GO" id="GO:0003677">
    <property type="term" value="F:DNA binding"/>
    <property type="evidence" value="ECO:0007669"/>
    <property type="project" value="UniProtKB-KW"/>
</dbReference>
<reference evidence="6 7" key="1">
    <citation type="submission" date="2016-10" db="EMBL/GenBank/DDBJ databases">
        <authorList>
            <person name="de Groot N.N."/>
        </authorList>
    </citation>
    <scope>NUCLEOTIDE SEQUENCE [LARGE SCALE GENOMIC DNA]</scope>
    <source>
        <strain evidence="6 7">DSM 5522</strain>
    </source>
</reference>
<evidence type="ECO:0000256" key="1">
    <source>
        <dbReference type="ARBA" id="ARBA00009437"/>
    </source>
</evidence>
<evidence type="ECO:0000256" key="3">
    <source>
        <dbReference type="ARBA" id="ARBA00023125"/>
    </source>
</evidence>
<gene>
    <name evidence="6" type="ORF">SAMN05216249_10994</name>
</gene>
<dbReference type="InterPro" id="IPR000847">
    <property type="entry name" value="LysR_HTH_N"/>
</dbReference>
<dbReference type="InterPro" id="IPR005119">
    <property type="entry name" value="LysR_subst-bd"/>
</dbReference>
<dbReference type="AlphaFoldDB" id="A0A1I0YC65"/>
<protein>
    <submittedName>
        <fullName evidence="6">DNA-binding transcriptional regulator, LysR family</fullName>
    </submittedName>
</protein>
<evidence type="ECO:0000313" key="6">
    <source>
        <dbReference type="EMBL" id="SFB10861.1"/>
    </source>
</evidence>
<dbReference type="RefSeq" id="WP_092872319.1">
    <property type="nucleotide sequence ID" value="NZ_FOJY01000009.1"/>
</dbReference>
<dbReference type="OrthoDB" id="119203at2"/>
<dbReference type="PRINTS" id="PR00039">
    <property type="entry name" value="HTHLYSR"/>
</dbReference>
<dbReference type="SUPFAM" id="SSF53850">
    <property type="entry name" value="Periplasmic binding protein-like II"/>
    <property type="match status" value="1"/>
</dbReference>
<keyword evidence="7" id="KW-1185">Reference proteome</keyword>
<dbReference type="SUPFAM" id="SSF46785">
    <property type="entry name" value="Winged helix' DNA-binding domain"/>
    <property type="match status" value="1"/>
</dbReference>
<dbReference type="Gene3D" id="1.10.10.10">
    <property type="entry name" value="Winged helix-like DNA-binding domain superfamily/Winged helix DNA-binding domain"/>
    <property type="match status" value="1"/>
</dbReference>
<sequence>MNIKQIEFAIALADNKSFTKAAKSVYVAQSALSRQIAKLESEVGIQLFVRGTAEVKLTKEGQVMIDAFKRINKILNQSIISVRKSSDKTMQLRVGILGEFESIPELNKDFIRIKEKYPDADITVSSYSEDELYENYENKKLDLIFTDYNEVYGEDNRSIELWREGYYLLLPREHAIEKEEDIGKYDFTKEKCVLYKRKENALTSEFKDAVKKRFKITDENFIYARSMDSMIACNEMGIGFAVVPPLIRFKKNKKVKLIPLKDFPLRQMTMSAVWKKKDKNLLLAEFITNLFRQGF</sequence>
<dbReference type="FunFam" id="1.10.10.10:FF:000001">
    <property type="entry name" value="LysR family transcriptional regulator"/>
    <property type="match status" value="1"/>
</dbReference>
<dbReference type="Proteomes" id="UP000198838">
    <property type="component" value="Unassembled WGS sequence"/>
</dbReference>
<dbReference type="Gene3D" id="3.40.190.10">
    <property type="entry name" value="Periplasmic binding protein-like II"/>
    <property type="match status" value="2"/>
</dbReference>
<accession>A0A1I0YC65</accession>
<evidence type="ECO:0000313" key="7">
    <source>
        <dbReference type="Proteomes" id="UP000198838"/>
    </source>
</evidence>